<name>A0ABS0XIA9_9ACTN</name>
<feature type="region of interest" description="Disordered" evidence="1">
    <location>
        <begin position="56"/>
        <end position="103"/>
    </location>
</feature>
<keyword evidence="2" id="KW-0732">Signal</keyword>
<feature type="chain" id="PRO_5045322517" description="Secreted protein" evidence="2">
    <location>
        <begin position="23"/>
        <end position="173"/>
    </location>
</feature>
<dbReference type="EMBL" id="JAEKOZ010000046">
    <property type="protein sequence ID" value="MBJ3812955.1"/>
    <property type="molecule type" value="Genomic_DNA"/>
</dbReference>
<comment type="caution">
    <text evidence="3">The sequence shown here is derived from an EMBL/GenBank/DDBJ whole genome shotgun (WGS) entry which is preliminary data.</text>
</comment>
<dbReference type="RefSeq" id="WP_190119811.1">
    <property type="nucleotide sequence ID" value="NZ_BMVR01000017.1"/>
</dbReference>
<evidence type="ECO:0000256" key="2">
    <source>
        <dbReference type="SAM" id="SignalP"/>
    </source>
</evidence>
<organism evidence="3 4">
    <name type="scientific">Streptomyces flavofungini</name>
    <dbReference type="NCBI Taxonomy" id="68200"/>
    <lineage>
        <taxon>Bacteria</taxon>
        <taxon>Bacillati</taxon>
        <taxon>Actinomycetota</taxon>
        <taxon>Actinomycetes</taxon>
        <taxon>Kitasatosporales</taxon>
        <taxon>Streptomycetaceae</taxon>
        <taxon>Streptomyces</taxon>
    </lineage>
</organism>
<evidence type="ECO:0000313" key="4">
    <source>
        <dbReference type="Proteomes" id="UP000634780"/>
    </source>
</evidence>
<accession>A0ABS0XIA9</accession>
<proteinExistence type="predicted"/>
<protein>
    <recommendedName>
        <fullName evidence="5">Secreted protein</fullName>
    </recommendedName>
</protein>
<sequence>MRHKLAVSLGAASLSTAVMLGAAPTAPAAPASDRVGTSAPAPAGGEVKAPWAGYASDASPAHLTGQGPDRAGVRPAGQQSVSGQAEPRASIPWKKRGSGKVRGCARHGKLNTWGYTDKLTLKNTCGRKFTYHLEIKRNPDRCVTVKKHKSKKVTWSYPGKLVKVRNGRVGGRC</sequence>
<gene>
    <name evidence="3" type="ORF">JGB26_38825</name>
</gene>
<feature type="compositionally biased region" description="Basic residues" evidence="1">
    <location>
        <begin position="93"/>
        <end position="103"/>
    </location>
</feature>
<dbReference type="Proteomes" id="UP000634780">
    <property type="component" value="Unassembled WGS sequence"/>
</dbReference>
<keyword evidence="4" id="KW-1185">Reference proteome</keyword>
<evidence type="ECO:0000313" key="3">
    <source>
        <dbReference type="EMBL" id="MBJ3812955.1"/>
    </source>
</evidence>
<feature type="signal peptide" evidence="2">
    <location>
        <begin position="1"/>
        <end position="22"/>
    </location>
</feature>
<evidence type="ECO:0008006" key="5">
    <source>
        <dbReference type="Google" id="ProtNLM"/>
    </source>
</evidence>
<evidence type="ECO:0000256" key="1">
    <source>
        <dbReference type="SAM" id="MobiDB-lite"/>
    </source>
</evidence>
<reference evidence="3 4" key="1">
    <citation type="submission" date="2020-12" db="EMBL/GenBank/DDBJ databases">
        <title>Streptomyces typhae sp. nov., a novel endophytic actinomycete isolated from the root of cattail pollen (Typha angustifolia L.).</title>
        <authorList>
            <person name="Peng C."/>
            <person name="Liu C."/>
        </authorList>
    </citation>
    <scope>NUCLEOTIDE SEQUENCE [LARGE SCALE GENOMIC DNA]</scope>
    <source>
        <strain evidence="3 4">JCM 4753</strain>
    </source>
</reference>